<evidence type="ECO:0000313" key="2">
    <source>
        <dbReference type="EMBL" id="KUO18057.1"/>
    </source>
</evidence>
<dbReference type="EMBL" id="LMXB01000068">
    <property type="protein sequence ID" value="KUO18057.1"/>
    <property type="molecule type" value="Genomic_DNA"/>
</dbReference>
<comment type="caution">
    <text evidence="2">The sequence shown here is derived from an EMBL/GenBank/DDBJ whole genome shotgun (WGS) entry which is preliminary data.</text>
</comment>
<sequence length="86" mass="9731">MAPLARGWQGRSDPVDADAGARPALAQRRTGMPKQREAEWRPCGILRVVRRSAIHQRADVSRQMKTLIITVRRNYAAFCGTWETGR</sequence>
<dbReference type="RefSeq" id="WP_067026687.1">
    <property type="nucleotide sequence ID" value="NZ_KQ949093.1"/>
</dbReference>
<evidence type="ECO:0000313" key="3">
    <source>
        <dbReference type="Proteomes" id="UP000053260"/>
    </source>
</evidence>
<dbReference type="OrthoDB" id="10001576at2"/>
<gene>
    <name evidence="2" type="ORF">AQJ91_27035</name>
</gene>
<accession>A0A101UWC0</accession>
<name>A0A101UWC0_9ACTN</name>
<evidence type="ECO:0000256" key="1">
    <source>
        <dbReference type="SAM" id="MobiDB-lite"/>
    </source>
</evidence>
<organism evidence="2 3">
    <name type="scientific">Streptomyces dysideae</name>
    <dbReference type="NCBI Taxonomy" id="909626"/>
    <lineage>
        <taxon>Bacteria</taxon>
        <taxon>Bacillati</taxon>
        <taxon>Actinomycetota</taxon>
        <taxon>Actinomycetes</taxon>
        <taxon>Kitasatosporales</taxon>
        <taxon>Streptomycetaceae</taxon>
        <taxon>Streptomyces</taxon>
    </lineage>
</organism>
<feature type="region of interest" description="Disordered" evidence="1">
    <location>
        <begin position="1"/>
        <end position="37"/>
    </location>
</feature>
<keyword evidence="3" id="KW-1185">Reference proteome</keyword>
<protein>
    <submittedName>
        <fullName evidence="2">Uncharacterized protein</fullName>
    </submittedName>
</protein>
<dbReference type="Proteomes" id="UP000053260">
    <property type="component" value="Unassembled WGS sequence"/>
</dbReference>
<proteinExistence type="predicted"/>
<dbReference type="AlphaFoldDB" id="A0A101UWC0"/>
<reference evidence="2 3" key="1">
    <citation type="submission" date="2015-10" db="EMBL/GenBank/DDBJ databases">
        <title>Draft genome sequence of Streptomyces sp. RV15, isolated from a marine sponge.</title>
        <authorList>
            <person name="Ruckert C."/>
            <person name="Abdelmohsen U.R."/>
            <person name="Winkler A."/>
            <person name="Hentschel U."/>
            <person name="Kalinowski J."/>
            <person name="Kampfer P."/>
            <person name="Glaeser S."/>
        </authorList>
    </citation>
    <scope>NUCLEOTIDE SEQUENCE [LARGE SCALE GENOMIC DNA]</scope>
    <source>
        <strain evidence="2 3">RV15</strain>
    </source>
</reference>